<accession>A0ABD2IVJ2</accession>
<evidence type="ECO:0000313" key="3">
    <source>
        <dbReference type="Proteomes" id="UP001620645"/>
    </source>
</evidence>
<keyword evidence="1" id="KW-0732">Signal</keyword>
<organism evidence="2 3">
    <name type="scientific">Heterodera schachtii</name>
    <name type="common">Sugarbeet cyst nematode worm</name>
    <name type="synonym">Tylenchus schachtii</name>
    <dbReference type="NCBI Taxonomy" id="97005"/>
    <lineage>
        <taxon>Eukaryota</taxon>
        <taxon>Metazoa</taxon>
        <taxon>Ecdysozoa</taxon>
        <taxon>Nematoda</taxon>
        <taxon>Chromadorea</taxon>
        <taxon>Rhabditida</taxon>
        <taxon>Tylenchina</taxon>
        <taxon>Tylenchomorpha</taxon>
        <taxon>Tylenchoidea</taxon>
        <taxon>Heteroderidae</taxon>
        <taxon>Heteroderinae</taxon>
        <taxon>Heterodera</taxon>
    </lineage>
</organism>
<dbReference type="AlphaFoldDB" id="A0ABD2IVJ2"/>
<evidence type="ECO:0000256" key="1">
    <source>
        <dbReference type="SAM" id="SignalP"/>
    </source>
</evidence>
<protein>
    <submittedName>
        <fullName evidence="2">Uncharacterized protein</fullName>
    </submittedName>
</protein>
<name>A0ABD2IVJ2_HETSC</name>
<dbReference type="EMBL" id="JBICCN010000244">
    <property type="protein sequence ID" value="KAL3083949.1"/>
    <property type="molecule type" value="Genomic_DNA"/>
</dbReference>
<feature type="signal peptide" evidence="1">
    <location>
        <begin position="1"/>
        <end position="22"/>
    </location>
</feature>
<feature type="chain" id="PRO_5044785049" evidence="1">
    <location>
        <begin position="23"/>
        <end position="243"/>
    </location>
</feature>
<gene>
    <name evidence="2" type="ORF">niasHS_008821</name>
</gene>
<dbReference type="Proteomes" id="UP001620645">
    <property type="component" value="Unassembled WGS sequence"/>
</dbReference>
<evidence type="ECO:0000313" key="2">
    <source>
        <dbReference type="EMBL" id="KAL3083949.1"/>
    </source>
</evidence>
<proteinExistence type="predicted"/>
<sequence>MKANTVFVFFFIIFGLLQFCLGLFCKQGKAEALADQEYTIVENGECLPDKELCFAATCTAWDQPGNVFLYWGCAQSFWSDECIVRANVMQMGVGSANVSCECFRGETGVDWSNLKIALPPQSGKRLKCVGGSLDEKRNGKTSVQYCFDGYQFCYKAILRFWGDRCRIWEQKFASCWAKENDQQHQHHSNNEYGSVKIKDYEVIENWDHLKEKRSNTEYVNNVNNKNGQLFLAEFIGAAIKSAI</sequence>
<keyword evidence="3" id="KW-1185">Reference proteome</keyword>
<comment type="caution">
    <text evidence="2">The sequence shown here is derived from an EMBL/GenBank/DDBJ whole genome shotgun (WGS) entry which is preliminary data.</text>
</comment>
<reference evidence="2 3" key="1">
    <citation type="submission" date="2024-10" db="EMBL/GenBank/DDBJ databases">
        <authorList>
            <person name="Kim D."/>
        </authorList>
    </citation>
    <scope>NUCLEOTIDE SEQUENCE [LARGE SCALE GENOMIC DNA]</scope>
    <source>
        <strain evidence="2">Taebaek</strain>
    </source>
</reference>